<evidence type="ECO:0000256" key="4">
    <source>
        <dbReference type="ARBA" id="ARBA00022692"/>
    </source>
</evidence>
<evidence type="ECO:0000256" key="10">
    <source>
        <dbReference type="ARBA" id="ARBA00025276"/>
    </source>
</evidence>
<evidence type="ECO:0000256" key="5">
    <source>
        <dbReference type="ARBA" id="ARBA00022792"/>
    </source>
</evidence>
<evidence type="ECO:0000256" key="1">
    <source>
        <dbReference type="ARBA" id="ARBA00004434"/>
    </source>
</evidence>
<evidence type="ECO:0000256" key="11">
    <source>
        <dbReference type="RuleBase" id="RU367108"/>
    </source>
</evidence>
<dbReference type="GO" id="GO:0003723">
    <property type="term" value="F:RNA binding"/>
    <property type="evidence" value="ECO:0007669"/>
    <property type="project" value="UniProtKB-UniRule"/>
</dbReference>
<keyword evidence="7 11" id="KW-1133">Transmembrane helix</keyword>
<gene>
    <name evidence="14" type="ORF">AWRI3579_g1010</name>
</gene>
<dbReference type="Pfam" id="PF10443">
    <property type="entry name" value="RNA12"/>
    <property type="match status" value="1"/>
</dbReference>
<keyword evidence="15" id="KW-1185">Reference proteome</keyword>
<evidence type="ECO:0000313" key="15">
    <source>
        <dbReference type="Proteomes" id="UP000095728"/>
    </source>
</evidence>
<keyword evidence="8 11" id="KW-0496">Mitochondrion</keyword>
<evidence type="ECO:0000256" key="12">
    <source>
        <dbReference type="SAM" id="Coils"/>
    </source>
</evidence>
<evidence type="ECO:0000256" key="9">
    <source>
        <dbReference type="ARBA" id="ARBA00023136"/>
    </source>
</evidence>
<keyword evidence="11" id="KW-0694">RNA-binding</keyword>
<dbReference type="Gene3D" id="3.30.70.330">
    <property type="match status" value="1"/>
</dbReference>
<feature type="coiled-coil region" evidence="12">
    <location>
        <begin position="680"/>
        <end position="707"/>
    </location>
</feature>
<name>A0A1E5RHL8_9ASCO</name>
<feature type="domain" description="Mitochondrial escape protein 2 C-terminal" evidence="13">
    <location>
        <begin position="313"/>
        <end position="698"/>
    </location>
</feature>
<comment type="subcellular location">
    <subcellularLocation>
        <location evidence="1 11">Mitochondrion inner membrane</location>
        <topology evidence="1 11">Single-pass membrane protein</topology>
    </subcellularLocation>
</comment>
<dbReference type="EMBL" id="LPNM01000006">
    <property type="protein sequence ID" value="OEJ86375.1"/>
    <property type="molecule type" value="Genomic_DNA"/>
</dbReference>
<keyword evidence="11" id="KW-0507">mRNA processing</keyword>
<evidence type="ECO:0000259" key="13">
    <source>
        <dbReference type="Pfam" id="PF10443"/>
    </source>
</evidence>
<evidence type="ECO:0000256" key="3">
    <source>
        <dbReference type="ARBA" id="ARBA00020222"/>
    </source>
</evidence>
<dbReference type="Proteomes" id="UP000095728">
    <property type="component" value="Unassembled WGS sequence"/>
</dbReference>
<evidence type="ECO:0000256" key="8">
    <source>
        <dbReference type="ARBA" id="ARBA00023128"/>
    </source>
</evidence>
<keyword evidence="12" id="KW-0175">Coiled coil</keyword>
<feature type="transmembrane region" description="Helical" evidence="11">
    <location>
        <begin position="252"/>
        <end position="272"/>
    </location>
</feature>
<protein>
    <recommendedName>
        <fullName evidence="3 11">Mitochondrial escape protein 2</fullName>
    </recommendedName>
</protein>
<evidence type="ECO:0000256" key="6">
    <source>
        <dbReference type="ARBA" id="ARBA00022946"/>
    </source>
</evidence>
<comment type="caution">
    <text evidence="14">The sequence shown here is derived from an EMBL/GenBank/DDBJ whole genome shotgun (WGS) entry which is preliminary data.</text>
</comment>
<dbReference type="PANTHER" id="PTHR32198">
    <property type="entry name" value="MITOCHONDRIAL ESCAPE PROTEIN 2"/>
    <property type="match status" value="1"/>
</dbReference>
<dbReference type="InterPro" id="IPR039627">
    <property type="entry name" value="Yme2_C"/>
</dbReference>
<keyword evidence="5 11" id="KW-0999">Mitochondrion inner membrane</keyword>
<dbReference type="GO" id="GO:0006397">
    <property type="term" value="P:mRNA processing"/>
    <property type="evidence" value="ECO:0007669"/>
    <property type="project" value="UniProtKB-UniRule"/>
</dbReference>
<keyword evidence="6" id="KW-0809">Transit peptide</keyword>
<evidence type="ECO:0000313" key="14">
    <source>
        <dbReference type="EMBL" id="OEJ86375.1"/>
    </source>
</evidence>
<proteinExistence type="inferred from homology"/>
<dbReference type="PANTHER" id="PTHR32198:SF2">
    <property type="entry name" value="MITOCHONDRIAL ESCAPE PROTEIN 2"/>
    <property type="match status" value="1"/>
</dbReference>
<evidence type="ECO:0000256" key="2">
    <source>
        <dbReference type="ARBA" id="ARBA00010320"/>
    </source>
</evidence>
<organism evidence="14 15">
    <name type="scientific">Hanseniaspora osmophila</name>
    <dbReference type="NCBI Taxonomy" id="56408"/>
    <lineage>
        <taxon>Eukaryota</taxon>
        <taxon>Fungi</taxon>
        <taxon>Dikarya</taxon>
        <taxon>Ascomycota</taxon>
        <taxon>Saccharomycotina</taxon>
        <taxon>Saccharomycetes</taxon>
        <taxon>Saccharomycodales</taxon>
        <taxon>Saccharomycodaceae</taxon>
        <taxon>Hanseniaspora</taxon>
    </lineage>
</organism>
<dbReference type="FunCoup" id="A0A1E5RHL8">
    <property type="interactions" value="149"/>
</dbReference>
<comment type="similarity">
    <text evidence="2 11">Belongs to the YME2 family.</text>
</comment>
<dbReference type="STRING" id="56408.A0A1E5RHL8"/>
<dbReference type="InParanoid" id="A0A1E5RHL8"/>
<dbReference type="InterPro" id="IPR012677">
    <property type="entry name" value="Nucleotide-bd_a/b_plait_sf"/>
</dbReference>
<evidence type="ECO:0000256" key="7">
    <source>
        <dbReference type="ARBA" id="ARBA00022989"/>
    </source>
</evidence>
<dbReference type="GO" id="GO:0005743">
    <property type="term" value="C:mitochondrial inner membrane"/>
    <property type="evidence" value="ECO:0007669"/>
    <property type="project" value="UniProtKB-SubCell"/>
</dbReference>
<dbReference type="InterPro" id="IPR018850">
    <property type="entry name" value="Mt_escape_2_C"/>
</dbReference>
<accession>A0A1E5RHL8</accession>
<keyword evidence="9 11" id="KW-0472">Membrane</keyword>
<dbReference type="InterPro" id="IPR035979">
    <property type="entry name" value="RBD_domain_sf"/>
</dbReference>
<reference evidence="15" key="1">
    <citation type="journal article" date="2016" name="Genome Announc.">
        <title>Genome sequences of three species of Hanseniaspora isolated from spontaneous wine fermentations.</title>
        <authorList>
            <person name="Sternes P.R."/>
            <person name="Lee D."/>
            <person name="Kutyna D.R."/>
            <person name="Borneman A.R."/>
        </authorList>
    </citation>
    <scope>NUCLEOTIDE SEQUENCE [LARGE SCALE GENOMIC DNA]</scope>
    <source>
        <strain evidence="15">AWRI3579</strain>
    </source>
</reference>
<dbReference type="AlphaFoldDB" id="A0A1E5RHL8"/>
<sequence length="735" mass="84055">MFSQRVLLNSFKFHFRKTPYNKVWNANFKRLISTDIKKADALLGETNSTVIEKSKEETLLYFDNVYPRANLFSWYDFLSFKSTDASVRDRIVSYAGNIEMTEMIPMKRDGGCFAKFSVPPDAKISDINATIMANTREKNKRKIFSQVSCFPTKGIPLIEDMQRLPSKTLVVKYDGFLKEEDLYSLFRRYGQIVDIIPETNQSTIKFKSLKGSVCAKNCVNGFTISGCTLNIHFAKNSSSHVIQNFFFNHTRLAIPFVFALISIIALLIFDPIRELMVELKISKKYEFYYSYYNALVSFFSSNSEKIDDGLYHSEIEDFQLWLEENNNTFVVIRGPRGSGKHNLVRHALADRKNVLELNCDSLVKTRIDSRFLRNASSQLGYYPIFPWLNSFVGIIDLGVQSLTGAKSGLSESNEKQFNTMLATAMISIKRLALSDFQSGNEEDYLQQHPEAKPVIVIDRFNNKSDINSFVYKELAEWAALLVQMNIAHVVFLTEAVSPVKLLTDALPNQVFKNMVLSDASNEISRKYVYSNLNTEIDSKCIEPLGGRMLDLQGFVRRVKSGEHPEEALEKMIIQGTEQITQMFLSNPSIRSAQAWELIELLSDAGSLNFKDIVFRPIFKGDPETALLELERDGLITISRDRGMLDVIKPAKPLFQYSFKNLVSDEKSSRILKTSYYLQIIAFETKRILKWEEELKAFKEQNEKLFKSRLTYLSNKIQLSSDVIDNAEASIKKLSA</sequence>
<dbReference type="SUPFAM" id="SSF54928">
    <property type="entry name" value="RNA-binding domain, RBD"/>
    <property type="match status" value="1"/>
</dbReference>
<keyword evidence="4 11" id="KW-0812">Transmembrane</keyword>
<dbReference type="OrthoDB" id="10267654at2759"/>
<comment type="function">
    <text evidence="10 11">Plays a role in maintaining the mitochondrial genome and in controlling the mtDNA escape. Involved in the regulation of mtDNA nucleotide structure and number. May have a dispensable role in early maturation of pre-rRNA.</text>
</comment>